<dbReference type="Pfam" id="PF13443">
    <property type="entry name" value="HTH_26"/>
    <property type="match status" value="1"/>
</dbReference>
<dbReference type="SUPFAM" id="SSF47413">
    <property type="entry name" value="lambda repressor-like DNA-binding domains"/>
    <property type="match status" value="1"/>
</dbReference>
<dbReference type="InterPro" id="IPR001387">
    <property type="entry name" value="Cro/C1-type_HTH"/>
</dbReference>
<accession>A0AA37MI78</accession>
<evidence type="ECO:0000313" key="3">
    <source>
        <dbReference type="Proteomes" id="UP000887043"/>
    </source>
</evidence>
<dbReference type="GO" id="GO:0003677">
    <property type="term" value="F:DNA binding"/>
    <property type="evidence" value="ECO:0007669"/>
    <property type="project" value="InterPro"/>
</dbReference>
<evidence type="ECO:0000313" key="2">
    <source>
        <dbReference type="EMBL" id="GJG26366.1"/>
    </source>
</evidence>
<gene>
    <name evidence="2" type="ORF">PRRU23_00660</name>
</gene>
<reference evidence="2" key="1">
    <citation type="submission" date="2021-08" db="EMBL/GenBank/DDBJ databases">
        <title>Prevotella lacticifex sp. nov., isolated from rumen of cow.</title>
        <authorList>
            <person name="Shinkai T."/>
            <person name="Ikeyama N."/>
            <person name="Kumagai M."/>
            <person name="Ohmori H."/>
            <person name="Sakamoto M."/>
            <person name="Ohkuma M."/>
            <person name="Mitsumori M."/>
        </authorList>
    </citation>
    <scope>NUCLEOTIDE SEQUENCE</scope>
    <source>
        <strain evidence="2">DSM 11371</strain>
    </source>
</reference>
<evidence type="ECO:0000259" key="1">
    <source>
        <dbReference type="PROSITE" id="PS50943"/>
    </source>
</evidence>
<dbReference type="EMBL" id="BPTR01000001">
    <property type="protein sequence ID" value="GJG26366.1"/>
    <property type="molecule type" value="Genomic_DNA"/>
</dbReference>
<feature type="domain" description="HTH cro/C1-type" evidence="1">
    <location>
        <begin position="39"/>
        <end position="79"/>
    </location>
</feature>
<dbReference type="InterPro" id="IPR010982">
    <property type="entry name" value="Lambda_DNA-bd_dom_sf"/>
</dbReference>
<dbReference type="PROSITE" id="PS50943">
    <property type="entry name" value="HTH_CROC1"/>
    <property type="match status" value="1"/>
</dbReference>
<proteinExistence type="predicted"/>
<dbReference type="Gene3D" id="1.10.260.40">
    <property type="entry name" value="lambda repressor-like DNA-binding domains"/>
    <property type="match status" value="1"/>
</dbReference>
<dbReference type="SMART" id="SM00530">
    <property type="entry name" value="HTH_XRE"/>
    <property type="match status" value="1"/>
</dbReference>
<name>A0AA37MI78_SEGBR</name>
<dbReference type="AlphaFoldDB" id="A0AA37MI78"/>
<dbReference type="RefSeq" id="WP_006283329.1">
    <property type="nucleotide sequence ID" value="NZ_BPTR01000001.1"/>
</dbReference>
<dbReference type="CDD" id="cd00093">
    <property type="entry name" value="HTH_XRE"/>
    <property type="match status" value="1"/>
</dbReference>
<organism evidence="2 3">
    <name type="scientific">Segatella bryantii</name>
    <name type="common">Prevotella bryantii</name>
    <dbReference type="NCBI Taxonomy" id="77095"/>
    <lineage>
        <taxon>Bacteria</taxon>
        <taxon>Pseudomonadati</taxon>
        <taxon>Bacteroidota</taxon>
        <taxon>Bacteroidia</taxon>
        <taxon>Bacteroidales</taxon>
        <taxon>Prevotellaceae</taxon>
        <taxon>Segatella</taxon>
    </lineage>
</organism>
<comment type="caution">
    <text evidence="2">The sequence shown here is derived from an EMBL/GenBank/DDBJ whole genome shotgun (WGS) entry which is preliminary data.</text>
</comment>
<protein>
    <recommendedName>
        <fullName evidence="1">HTH cro/C1-type domain-containing protein</fullName>
    </recommendedName>
</protein>
<dbReference type="Proteomes" id="UP000887043">
    <property type="component" value="Unassembled WGS sequence"/>
</dbReference>
<sequence>MIIKKNVNTFALNLNKITMDDLNRLKVVLVEQKKTGKWLAEQLDVSVTTISRWCSNASQPDLQTLNKIAKVLNVNVKDLLTDNEK</sequence>